<dbReference type="EMBL" id="UGWV01000002">
    <property type="protein sequence ID" value="SUF94466.1"/>
    <property type="molecule type" value="Genomic_DNA"/>
</dbReference>
<reference evidence="2 3" key="1">
    <citation type="submission" date="2018-06" db="EMBL/GenBank/DDBJ databases">
        <authorList>
            <consortium name="Pathogen Informatics"/>
            <person name="Doyle S."/>
        </authorList>
    </citation>
    <scope>NUCLEOTIDE SEQUENCE [LARGE SCALE GENOMIC DNA]</scope>
    <source>
        <strain evidence="2 3">NCTC6385</strain>
    </source>
</reference>
<evidence type="ECO:0000256" key="1">
    <source>
        <dbReference type="SAM" id="MobiDB-lite"/>
    </source>
</evidence>
<organism evidence="2 3">
    <name type="scientific">Salmonella enterica</name>
    <name type="common">Salmonella choleraesuis</name>
    <dbReference type="NCBI Taxonomy" id="28901"/>
    <lineage>
        <taxon>Bacteria</taxon>
        <taxon>Pseudomonadati</taxon>
        <taxon>Pseudomonadota</taxon>
        <taxon>Gammaproteobacteria</taxon>
        <taxon>Enterobacterales</taxon>
        <taxon>Enterobacteriaceae</taxon>
        <taxon>Salmonella</taxon>
    </lineage>
</organism>
<sequence length="38" mass="4441">MEHSLRIQPSWGKALSQAVEHKDKQLPVRRQDIGLQYP</sequence>
<accession>A0A7D8EQC9</accession>
<evidence type="ECO:0000313" key="3">
    <source>
        <dbReference type="Proteomes" id="UP000254463"/>
    </source>
</evidence>
<dbReference type="AlphaFoldDB" id="A0A7D8EQC9"/>
<name>A0A7D8EQC9_SALER</name>
<evidence type="ECO:0000313" key="2">
    <source>
        <dbReference type="EMBL" id="SUF94466.1"/>
    </source>
</evidence>
<dbReference type="Proteomes" id="UP000254463">
    <property type="component" value="Unassembled WGS sequence"/>
</dbReference>
<feature type="compositionally biased region" description="Basic and acidic residues" evidence="1">
    <location>
        <begin position="19"/>
        <end position="32"/>
    </location>
</feature>
<protein>
    <submittedName>
        <fullName evidence="2">Uncharacterized protein</fullName>
    </submittedName>
</protein>
<proteinExistence type="predicted"/>
<feature type="region of interest" description="Disordered" evidence="1">
    <location>
        <begin position="18"/>
        <end position="38"/>
    </location>
</feature>
<gene>
    <name evidence="2" type="ORF">NCTC6385_01352</name>
</gene>